<evidence type="ECO:0000313" key="1">
    <source>
        <dbReference type="EMBL" id="TYL36579.1"/>
    </source>
</evidence>
<dbReference type="EMBL" id="PHNJ01000016">
    <property type="protein sequence ID" value="TYL36579.1"/>
    <property type="molecule type" value="Genomic_DNA"/>
</dbReference>
<sequence>MTRSRDHAGDMRWGWTCPRCGTDVSVGRDSETETFWWKCTEDGCLAVGFGFASRRRARIAVRDYRERYQRIYR</sequence>
<dbReference type="Proteomes" id="UP000766904">
    <property type="component" value="Unassembled WGS sequence"/>
</dbReference>
<dbReference type="AlphaFoldDB" id="A0A8J8TQC1"/>
<comment type="caution">
    <text evidence="1">The sequence shown here is derived from an EMBL/GenBank/DDBJ whole genome shotgun (WGS) entry which is preliminary data.</text>
</comment>
<gene>
    <name evidence="1" type="ORF">CV102_21225</name>
</gene>
<reference evidence="1" key="1">
    <citation type="submission" date="2017-11" db="EMBL/GenBank/DDBJ databases">
        <authorList>
            <person name="Kajale S.C."/>
            <person name="Sharma A."/>
        </authorList>
    </citation>
    <scope>NUCLEOTIDE SEQUENCE</scope>
    <source>
        <strain evidence="1">LS1_42</strain>
    </source>
</reference>
<protein>
    <submittedName>
        <fullName evidence="1">Uncharacterized protein</fullName>
    </submittedName>
</protein>
<accession>A0A8J8TQC1</accession>
<keyword evidence="2" id="KW-1185">Reference proteome</keyword>
<evidence type="ECO:0000313" key="2">
    <source>
        <dbReference type="Proteomes" id="UP000766904"/>
    </source>
</evidence>
<proteinExistence type="predicted"/>
<organism evidence="1 2">
    <name type="scientific">Natronococcus pandeyae</name>
    <dbReference type="NCBI Taxonomy" id="2055836"/>
    <lineage>
        <taxon>Archaea</taxon>
        <taxon>Methanobacteriati</taxon>
        <taxon>Methanobacteriota</taxon>
        <taxon>Stenosarchaea group</taxon>
        <taxon>Halobacteria</taxon>
        <taxon>Halobacteriales</taxon>
        <taxon>Natrialbaceae</taxon>
        <taxon>Natronococcus</taxon>
    </lineage>
</organism>
<name>A0A8J8TQC1_9EURY</name>